<evidence type="ECO:0000313" key="3">
    <source>
        <dbReference type="EMBL" id="VDL79443.1"/>
    </source>
</evidence>
<name>A0A0N4YGB9_NIPBR</name>
<reference evidence="3 4" key="2">
    <citation type="submission" date="2018-11" db="EMBL/GenBank/DDBJ databases">
        <authorList>
            <consortium name="Pathogen Informatics"/>
        </authorList>
    </citation>
    <scope>NUCLEOTIDE SEQUENCE [LARGE SCALE GENOMIC DNA]</scope>
</reference>
<dbReference type="WBParaSite" id="NBR_0001584801-mRNA-1">
    <property type="protein sequence ID" value="NBR_0001584801-mRNA-1"/>
    <property type="gene ID" value="NBR_0001584801"/>
</dbReference>
<feature type="chain" id="PRO_5043125643" evidence="2">
    <location>
        <begin position="23"/>
        <end position="270"/>
    </location>
</feature>
<feature type="compositionally biased region" description="Low complexity" evidence="1">
    <location>
        <begin position="91"/>
        <end position="116"/>
    </location>
</feature>
<keyword evidence="4" id="KW-1185">Reference proteome</keyword>
<feature type="region of interest" description="Disordered" evidence="1">
    <location>
        <begin position="45"/>
        <end position="67"/>
    </location>
</feature>
<evidence type="ECO:0000313" key="5">
    <source>
        <dbReference type="WBParaSite" id="NBR_0001584801-mRNA-1"/>
    </source>
</evidence>
<sequence>MFAEVTATLIIVAVVRLNGAQRHVVPMERPPDLIQGSILNSIFGTPLSTSESPSTSTPPSSLRPLPTTSWPDYLPPFLRFYKENKVEDSARSSSLSTSSPSSLSPVSSTLPSVSSSPPFPPAGPPHPPPISPPPIFAPPPSPPQAPPPISPPPIFAPLPPLPSFPPPPRLPTPPSPTATPSPPVLPTVPFSLPFGAPPAFPPSSQPAFPPPPFLPPPQFPQQFPAHFNLNHSTTTPKPIAIDPEALMGVVSLFLTLNLLRIRQNALSSVP</sequence>
<evidence type="ECO:0000313" key="4">
    <source>
        <dbReference type="Proteomes" id="UP000271162"/>
    </source>
</evidence>
<feature type="compositionally biased region" description="Pro residues" evidence="1">
    <location>
        <begin position="117"/>
        <end position="184"/>
    </location>
</feature>
<feature type="signal peptide" evidence="2">
    <location>
        <begin position="1"/>
        <end position="22"/>
    </location>
</feature>
<proteinExistence type="predicted"/>
<dbReference type="AlphaFoldDB" id="A0A0N4YGB9"/>
<evidence type="ECO:0000256" key="1">
    <source>
        <dbReference type="SAM" id="MobiDB-lite"/>
    </source>
</evidence>
<dbReference type="Proteomes" id="UP000271162">
    <property type="component" value="Unassembled WGS sequence"/>
</dbReference>
<keyword evidence="2" id="KW-0732">Signal</keyword>
<accession>A0A0N4YGB9</accession>
<dbReference type="OMA" id="STEWPPF"/>
<dbReference type="EMBL" id="UYSL01021916">
    <property type="protein sequence ID" value="VDL79443.1"/>
    <property type="molecule type" value="Genomic_DNA"/>
</dbReference>
<dbReference type="InterPro" id="IPR003882">
    <property type="entry name" value="Pistil_extensin"/>
</dbReference>
<evidence type="ECO:0000256" key="2">
    <source>
        <dbReference type="SAM" id="SignalP"/>
    </source>
</evidence>
<organism evidence="5">
    <name type="scientific">Nippostrongylus brasiliensis</name>
    <name type="common">Rat hookworm</name>
    <dbReference type="NCBI Taxonomy" id="27835"/>
    <lineage>
        <taxon>Eukaryota</taxon>
        <taxon>Metazoa</taxon>
        <taxon>Ecdysozoa</taxon>
        <taxon>Nematoda</taxon>
        <taxon>Chromadorea</taxon>
        <taxon>Rhabditida</taxon>
        <taxon>Rhabditina</taxon>
        <taxon>Rhabditomorpha</taxon>
        <taxon>Strongyloidea</taxon>
        <taxon>Heligmosomidae</taxon>
        <taxon>Nippostrongylus</taxon>
    </lineage>
</organism>
<dbReference type="PRINTS" id="PR01218">
    <property type="entry name" value="PSTLEXTENSIN"/>
</dbReference>
<feature type="region of interest" description="Disordered" evidence="1">
    <location>
        <begin position="91"/>
        <end position="184"/>
    </location>
</feature>
<protein>
    <submittedName>
        <fullName evidence="5">Vegetative cell wall protein gp1-like</fullName>
    </submittedName>
</protein>
<reference evidence="5" key="1">
    <citation type="submission" date="2017-02" db="UniProtKB">
        <authorList>
            <consortium name="WormBaseParasite"/>
        </authorList>
    </citation>
    <scope>IDENTIFICATION</scope>
</reference>
<gene>
    <name evidence="3" type="ORF">NBR_LOCUS15849</name>
</gene>